<dbReference type="InterPro" id="IPR029044">
    <property type="entry name" value="Nucleotide-diphossugar_trans"/>
</dbReference>
<proteinExistence type="predicted"/>
<dbReference type="SUPFAM" id="SSF53448">
    <property type="entry name" value="Nucleotide-diphospho-sugar transferases"/>
    <property type="match status" value="1"/>
</dbReference>
<reference evidence="1 2" key="1">
    <citation type="submission" date="2022-06" db="EMBL/GenBank/DDBJ databases">
        <title>Sequencing the genomes of 1000 actinobacteria strains.</title>
        <authorList>
            <person name="Klenk H.-P."/>
        </authorList>
    </citation>
    <scope>NUCLEOTIDE SEQUENCE [LARGE SCALE GENOMIC DNA]</scope>
    <source>
        <strain evidence="1 2">DSM 44170</strain>
    </source>
</reference>
<evidence type="ECO:0000313" key="2">
    <source>
        <dbReference type="Proteomes" id="UP001320766"/>
    </source>
</evidence>
<evidence type="ECO:0008006" key="3">
    <source>
        <dbReference type="Google" id="ProtNLM"/>
    </source>
</evidence>
<keyword evidence="2" id="KW-1185">Reference proteome</keyword>
<sequence>MLDAHPSLAVVAARILAEPGAREDPIVPELRDSPVRGPSWLPGPALGSFLAGASVLRRDAFLRCGGFSRRLWLGGGEELPAVDLATAGWELCYLEGLTVHHEASRNRDPHARRRVGPRDTLWSTWLRRPVGAALRRTVRPARIVPRDRVSPPAALDAPRGLPWVRAERRRVPARVEARLVSLEESQATSRARRYIS</sequence>
<comment type="caution">
    <text evidence="1">The sequence shown here is derived from an EMBL/GenBank/DDBJ whole genome shotgun (WGS) entry which is preliminary data.</text>
</comment>
<name>A0ABT1JQX7_9ACTN</name>
<dbReference type="EMBL" id="JAMZEC010000001">
    <property type="protein sequence ID" value="MCP2344123.1"/>
    <property type="molecule type" value="Genomic_DNA"/>
</dbReference>
<protein>
    <recommendedName>
        <fullName evidence="3">Glycosyltransferase family 2 protein</fullName>
    </recommendedName>
</protein>
<dbReference type="Proteomes" id="UP001320766">
    <property type="component" value="Unassembled WGS sequence"/>
</dbReference>
<evidence type="ECO:0000313" key="1">
    <source>
        <dbReference type="EMBL" id="MCP2344123.1"/>
    </source>
</evidence>
<accession>A0ABT1JQX7</accession>
<gene>
    <name evidence="1" type="ORF">HD595_000245</name>
</gene>
<dbReference type="RefSeq" id="WP_253765089.1">
    <property type="nucleotide sequence ID" value="NZ_BAAAVE010000024.1"/>
</dbReference>
<organism evidence="1 2">
    <name type="scientific">Nonomuraea roseoviolacea subsp. carminata</name>
    <dbReference type="NCBI Taxonomy" id="160689"/>
    <lineage>
        <taxon>Bacteria</taxon>
        <taxon>Bacillati</taxon>
        <taxon>Actinomycetota</taxon>
        <taxon>Actinomycetes</taxon>
        <taxon>Streptosporangiales</taxon>
        <taxon>Streptosporangiaceae</taxon>
        <taxon>Nonomuraea</taxon>
    </lineage>
</organism>